<dbReference type="EMBL" id="JAAXPM010000005">
    <property type="protein sequence ID" value="NKY67004.1"/>
    <property type="molecule type" value="Genomic_DNA"/>
</dbReference>
<dbReference type="Proteomes" id="UP000182448">
    <property type="component" value="Unassembled WGS sequence"/>
</dbReference>
<comment type="caution">
    <text evidence="1">The sequence shown here is derived from an EMBL/GenBank/DDBJ whole genome shotgun (WGS) entry which is preliminary data.</text>
</comment>
<dbReference type="InterPro" id="IPR012674">
    <property type="entry name" value="Calycin"/>
</dbReference>
<proteinExistence type="predicted"/>
<evidence type="ECO:0000313" key="2">
    <source>
        <dbReference type="EMBL" id="SCB90511.1"/>
    </source>
</evidence>
<reference evidence="1 4" key="2">
    <citation type="submission" date="2020-04" db="EMBL/GenBank/DDBJ databases">
        <title>MicrobeNet Type strains.</title>
        <authorList>
            <person name="Nicholson A.C."/>
        </authorList>
    </citation>
    <scope>NUCLEOTIDE SEQUENCE [LARGE SCALE GENOMIC DNA]</scope>
    <source>
        <strain evidence="1 4">CCUG 33494</strain>
    </source>
</reference>
<dbReference type="SUPFAM" id="SSF50814">
    <property type="entry name" value="Lipocalins"/>
    <property type="match status" value="1"/>
</dbReference>
<dbReference type="RefSeq" id="WP_074427245.1">
    <property type="nucleotide sequence ID" value="NZ_BJEG01000004.1"/>
</dbReference>
<accession>A0A4Y4G134</accession>
<dbReference type="EMBL" id="FMAW01000006">
    <property type="protein sequence ID" value="SCB90511.1"/>
    <property type="molecule type" value="Genomic_DNA"/>
</dbReference>
<evidence type="ECO:0000313" key="4">
    <source>
        <dbReference type="Proteomes" id="UP000585749"/>
    </source>
</evidence>
<dbReference type="Gene3D" id="2.40.128.20">
    <property type="match status" value="1"/>
</dbReference>
<evidence type="ECO:0000313" key="1">
    <source>
        <dbReference type="EMBL" id="NKY67004.1"/>
    </source>
</evidence>
<name>A0A4Y4G134_WEIHE</name>
<protein>
    <submittedName>
        <fullName evidence="1">DUF1934 domain-containing protein</fullName>
    </submittedName>
    <submittedName>
        <fullName evidence="2">Uncharacterized beta-barrel protein YwiB, DUF1934 family</fullName>
    </submittedName>
</protein>
<dbReference type="AlphaFoldDB" id="A0A4Y4G134"/>
<gene>
    <name evidence="2" type="ORF">GA0061075_1069</name>
    <name evidence="1" type="ORF">HF960_04875</name>
</gene>
<sequence>MQTTRKSWPTVVTLTTQITQDNSREEFSFEEEGILTLTQNALYIRYTERQQDLETPVTFKISKIDDILLHRHNDFTDMQLHFAPNKTFQTQYVTTQGNIPIAVRTDTFVNQITAEHPYGKLAITYSLLNNDSIIGTYTLNLAIAKAK</sequence>
<dbReference type="Proteomes" id="UP000585749">
    <property type="component" value="Unassembled WGS sequence"/>
</dbReference>
<evidence type="ECO:0000313" key="3">
    <source>
        <dbReference type="Proteomes" id="UP000182448"/>
    </source>
</evidence>
<reference evidence="2 3" key="1">
    <citation type="submission" date="2016-08" db="EMBL/GenBank/DDBJ databases">
        <authorList>
            <person name="Varghese N."/>
            <person name="Submissions Spin"/>
        </authorList>
    </citation>
    <scope>NUCLEOTIDE SEQUENCE [LARGE SCALE GENOMIC DNA]</scope>
    <source>
        <strain evidence="2 3">R-53116</strain>
    </source>
</reference>
<dbReference type="InterPro" id="IPR015231">
    <property type="entry name" value="DUF1934"/>
</dbReference>
<keyword evidence="3" id="KW-1185">Reference proteome</keyword>
<dbReference type="OrthoDB" id="2151645at2"/>
<dbReference type="Pfam" id="PF09148">
    <property type="entry name" value="DUF1934"/>
    <property type="match status" value="1"/>
</dbReference>
<organism evidence="1 4">
    <name type="scientific">Weissella hellenica</name>
    <dbReference type="NCBI Taxonomy" id="46256"/>
    <lineage>
        <taxon>Bacteria</taxon>
        <taxon>Bacillati</taxon>
        <taxon>Bacillota</taxon>
        <taxon>Bacilli</taxon>
        <taxon>Lactobacillales</taxon>
        <taxon>Lactobacillaceae</taxon>
        <taxon>Weissella</taxon>
    </lineage>
</organism>